<reference evidence="1 2" key="1">
    <citation type="submission" date="2019-09" db="EMBL/GenBank/DDBJ databases">
        <title>Bird 10,000 Genomes (B10K) Project - Family phase.</title>
        <authorList>
            <person name="Zhang G."/>
        </authorList>
    </citation>
    <scope>NUCLEOTIDE SEQUENCE [LARGE SCALE GENOMIC DNA]</scope>
    <source>
        <strain evidence="1">B10K-DU-001-55</strain>
        <tissue evidence="1">Muscle</tissue>
    </source>
</reference>
<dbReference type="InterPro" id="IPR039329">
    <property type="entry name" value="SIAE"/>
</dbReference>
<dbReference type="InterPro" id="IPR036514">
    <property type="entry name" value="SGNH_hydro_sf"/>
</dbReference>
<dbReference type="Proteomes" id="UP000590868">
    <property type="component" value="Unassembled WGS sequence"/>
</dbReference>
<proteinExistence type="predicted"/>
<organism evidence="1 2">
    <name type="scientific">Heliornis fulica</name>
    <name type="common">sungrebe</name>
    <dbReference type="NCBI Taxonomy" id="54369"/>
    <lineage>
        <taxon>Eukaryota</taxon>
        <taxon>Metazoa</taxon>
        <taxon>Chordata</taxon>
        <taxon>Craniata</taxon>
        <taxon>Vertebrata</taxon>
        <taxon>Euteleostomi</taxon>
        <taxon>Archelosauria</taxon>
        <taxon>Archosauria</taxon>
        <taxon>Dinosauria</taxon>
        <taxon>Saurischia</taxon>
        <taxon>Theropoda</taxon>
        <taxon>Coelurosauria</taxon>
        <taxon>Aves</taxon>
        <taxon>Neognathae</taxon>
        <taxon>Neoaves</taxon>
        <taxon>Gruiformes</taxon>
        <taxon>Heliornithidae</taxon>
        <taxon>Heliornis</taxon>
    </lineage>
</organism>
<feature type="non-terminal residue" evidence="1">
    <location>
        <position position="1"/>
    </location>
</feature>
<name>A0A7L2AQ50_9GRUI</name>
<dbReference type="SUPFAM" id="SSF52266">
    <property type="entry name" value="SGNH hydrolase"/>
    <property type="match status" value="1"/>
</dbReference>
<dbReference type="AlphaFoldDB" id="A0A7L2AQ50"/>
<evidence type="ECO:0000313" key="2">
    <source>
        <dbReference type="Proteomes" id="UP000590868"/>
    </source>
</evidence>
<evidence type="ECO:0000313" key="1">
    <source>
        <dbReference type="EMBL" id="NXP47434.1"/>
    </source>
</evidence>
<dbReference type="EMBL" id="VXBZ01004073">
    <property type="protein sequence ID" value="NXP47434.1"/>
    <property type="molecule type" value="Genomic_DNA"/>
</dbReference>
<accession>A0A7L2AQ50</accession>
<dbReference type="GO" id="GO:0005975">
    <property type="term" value="P:carbohydrate metabolic process"/>
    <property type="evidence" value="ECO:0007669"/>
    <property type="project" value="TreeGrafter"/>
</dbReference>
<dbReference type="OrthoDB" id="42638at2759"/>
<dbReference type="GO" id="GO:0001681">
    <property type="term" value="F:sialate O-acetylesterase activity"/>
    <property type="evidence" value="ECO:0007669"/>
    <property type="project" value="InterPro"/>
</dbReference>
<feature type="non-terminal residue" evidence="1">
    <location>
        <position position="502"/>
    </location>
</feature>
<dbReference type="Gene3D" id="3.40.50.1110">
    <property type="entry name" value="SGNH hydrolase"/>
    <property type="match status" value="1"/>
</dbReference>
<protein>
    <submittedName>
        <fullName evidence="1">SIAE acetylesterase</fullName>
    </submittedName>
</protein>
<dbReference type="PANTHER" id="PTHR22901:SF0">
    <property type="entry name" value="SIALATE O-ACETYLESTERASE"/>
    <property type="match status" value="1"/>
</dbReference>
<comment type="caution">
    <text evidence="1">The sequence shown here is derived from an EMBL/GenBank/DDBJ whole genome shotgun (WGS) entry which is preliminary data.</text>
</comment>
<keyword evidence="2" id="KW-1185">Reference proteome</keyword>
<gene>
    <name evidence="1" type="primary">Siae</name>
    <name evidence="1" type="ORF">HELFUL_R07162</name>
</gene>
<sequence length="502" mass="54911">FASYYGDHMVLQKGPAGAVVWGYGEPGAAVTVVLSEDGGLVVMKKVTQVKGPSGTWITVLDPMEQGGPYTLTAGQGSDNATLRDVYFGDVWLCSGQSNMVMTVLQITNASQELAAAARYPYVRVFAAAPARSDVELADLEQIDLPWSVPTAENLGHGNFTYFSALCWLLGRYLYEALRYPVGLVEAAWGGTPIEAWSSRRALRACGLPRDTGRRMRGGFVTPSCPALSSSITPQQPLSGPQTPSVLWNAMIHPLLNMTLRGVAWYQGEANAFLNTDRYNCTFPALIADWRRAFHAASAGQTDPLLPFGFVQLSTYRRQSADDSFARLRWHQTADLGVVPNARMPGTFMAVAMDLCDESSPYGRQVLWREGIHPRDKQNVAQRLQLGARAVAYGDKALVFQGPYPTRAVLDTTGALLNISYSQELVRRRTDTRTFEVCCSDRLSPCRWLPAPVVTVQSRAVTLALAGCVAPVLGLRYAWAVWPCQYLSCALYNPQGLPAPPFL</sequence>
<dbReference type="PANTHER" id="PTHR22901">
    <property type="entry name" value="SIALATE O-ACETYLESTERASE"/>
    <property type="match status" value="1"/>
</dbReference>